<dbReference type="InterPro" id="IPR011109">
    <property type="entry name" value="DNA_bind_recombinase_dom"/>
</dbReference>
<dbReference type="PANTHER" id="PTHR30461:SF2">
    <property type="entry name" value="SERINE RECOMBINASE PINE-RELATED"/>
    <property type="match status" value="1"/>
</dbReference>
<evidence type="ECO:0000256" key="1">
    <source>
        <dbReference type="ARBA" id="ARBA00023125"/>
    </source>
</evidence>
<evidence type="ECO:0000256" key="2">
    <source>
        <dbReference type="ARBA" id="ARBA00023172"/>
    </source>
</evidence>
<reference evidence="4 5" key="1">
    <citation type="submission" date="2024-09" db="EMBL/GenBank/DDBJ databases">
        <title>Nodulacao em especies de Leguminosae Basais da Amazonia e Caracterizacao dos Rizobios e Bacterias Associadas aos Nodulos.</title>
        <authorList>
            <person name="Jambeiro I.C.A."/>
            <person name="Lopes I.S."/>
            <person name="Aguiar E.R.G.R."/>
            <person name="Santos A.F.J."/>
            <person name="Dos Santos J.M.F."/>
            <person name="Gross E."/>
        </authorList>
    </citation>
    <scope>NUCLEOTIDE SEQUENCE [LARGE SCALE GENOMIC DNA]</scope>
    <source>
        <strain evidence="4 5">BRUESC1165</strain>
    </source>
</reference>
<dbReference type="InterPro" id="IPR006119">
    <property type="entry name" value="Resolv_N"/>
</dbReference>
<keyword evidence="5" id="KW-1185">Reference proteome</keyword>
<dbReference type="PROSITE" id="PS51736">
    <property type="entry name" value="RECOMBINASES_3"/>
    <property type="match status" value="1"/>
</dbReference>
<feature type="domain" description="Resolvase/invertase-type recombinase catalytic" evidence="3">
    <location>
        <begin position="4"/>
        <end position="144"/>
    </location>
</feature>
<keyword evidence="1" id="KW-0238">DNA-binding</keyword>
<keyword evidence="2" id="KW-0233">DNA recombination</keyword>
<proteinExistence type="predicted"/>
<gene>
    <name evidence="4" type="ORF">ACETIH_09615</name>
</gene>
<dbReference type="Proteomes" id="UP001593940">
    <property type="component" value="Unassembled WGS sequence"/>
</dbReference>
<dbReference type="CDD" id="cd00338">
    <property type="entry name" value="Ser_Recombinase"/>
    <property type="match status" value="1"/>
</dbReference>
<organism evidence="4 5">
    <name type="scientific">Microvirga arabica</name>
    <dbReference type="NCBI Taxonomy" id="1128671"/>
    <lineage>
        <taxon>Bacteria</taxon>
        <taxon>Pseudomonadati</taxon>
        <taxon>Pseudomonadota</taxon>
        <taxon>Alphaproteobacteria</taxon>
        <taxon>Hyphomicrobiales</taxon>
        <taxon>Methylobacteriaceae</taxon>
        <taxon>Microvirga</taxon>
    </lineage>
</organism>
<evidence type="ECO:0000313" key="4">
    <source>
        <dbReference type="EMBL" id="MFC1456969.1"/>
    </source>
</evidence>
<dbReference type="InterPro" id="IPR036162">
    <property type="entry name" value="Resolvase-like_N_sf"/>
</dbReference>
<dbReference type="SUPFAM" id="SSF53041">
    <property type="entry name" value="Resolvase-like"/>
    <property type="match status" value="1"/>
</dbReference>
<dbReference type="PANTHER" id="PTHR30461">
    <property type="entry name" value="DNA-INVERTASE FROM LAMBDOID PROPHAGE"/>
    <property type="match status" value="1"/>
</dbReference>
<dbReference type="InterPro" id="IPR050639">
    <property type="entry name" value="SSR_resolvase"/>
</dbReference>
<accession>A0ABV6Y6U1</accession>
<protein>
    <submittedName>
        <fullName evidence="4">Recombinase family protein</fullName>
    </submittedName>
</protein>
<name>A0ABV6Y6U1_9HYPH</name>
<dbReference type="Pfam" id="PF00239">
    <property type="entry name" value="Resolvase"/>
    <property type="match status" value="1"/>
</dbReference>
<dbReference type="RefSeq" id="WP_377029523.1">
    <property type="nucleotide sequence ID" value="NZ_JBHOMY010000025.1"/>
</dbReference>
<comment type="caution">
    <text evidence="4">The sequence shown here is derived from an EMBL/GenBank/DDBJ whole genome shotgun (WGS) entry which is preliminary data.</text>
</comment>
<dbReference type="Gene3D" id="3.40.50.1390">
    <property type="entry name" value="Resolvase, N-terminal catalytic domain"/>
    <property type="match status" value="1"/>
</dbReference>
<evidence type="ECO:0000259" key="3">
    <source>
        <dbReference type="PROSITE" id="PS51736"/>
    </source>
</evidence>
<sequence length="232" mass="24900">MDGRFVAYYRVSTDKQGRSGLGLEAQRETVRGFLNGGDWQLVGELVEVESGRSAERPQLVQALARCRIMGATLVVANVSRLTRSVAFLSRLLEAGVEVRFCDLPQIEGPTGKFMLQQMAAVAELEAGLIGDRTRKALAAAKARGATLGNPGNLRNADAGRMNGRAARTRSAKGRAADLAPIIIDLQASGATSLRQIAAGLNERGIRTARGGTWSAVQVQRVMEQVRSSQNWP</sequence>
<dbReference type="Pfam" id="PF07508">
    <property type="entry name" value="Recombinase"/>
    <property type="match status" value="1"/>
</dbReference>
<evidence type="ECO:0000313" key="5">
    <source>
        <dbReference type="Proteomes" id="UP001593940"/>
    </source>
</evidence>
<dbReference type="EMBL" id="JBHOMY010000025">
    <property type="protein sequence ID" value="MFC1456969.1"/>
    <property type="molecule type" value="Genomic_DNA"/>
</dbReference>
<dbReference type="SMART" id="SM00857">
    <property type="entry name" value="Resolvase"/>
    <property type="match status" value="1"/>
</dbReference>